<dbReference type="Proteomes" id="UP001633002">
    <property type="component" value="Unassembled WGS sequence"/>
</dbReference>
<protein>
    <recommendedName>
        <fullName evidence="1">MULE transposase domain-containing protein</fullName>
    </recommendedName>
</protein>
<organism evidence="2 3">
    <name type="scientific">Riccia sorocarpa</name>
    <dbReference type="NCBI Taxonomy" id="122646"/>
    <lineage>
        <taxon>Eukaryota</taxon>
        <taxon>Viridiplantae</taxon>
        <taxon>Streptophyta</taxon>
        <taxon>Embryophyta</taxon>
        <taxon>Marchantiophyta</taxon>
        <taxon>Marchantiopsida</taxon>
        <taxon>Marchantiidae</taxon>
        <taxon>Marchantiales</taxon>
        <taxon>Ricciaceae</taxon>
        <taxon>Riccia</taxon>
    </lineage>
</organism>
<name>A0ABD3GQ66_9MARC</name>
<gene>
    <name evidence="2" type="ORF">R1sor_024316</name>
</gene>
<evidence type="ECO:0000259" key="1">
    <source>
        <dbReference type="Pfam" id="PF10551"/>
    </source>
</evidence>
<dbReference type="PANTHER" id="PTHR33977">
    <property type="entry name" value="ZINC ION BINDING PROTEIN"/>
    <property type="match status" value="1"/>
</dbReference>
<proteinExistence type="predicted"/>
<evidence type="ECO:0000313" key="2">
    <source>
        <dbReference type="EMBL" id="KAL3681360.1"/>
    </source>
</evidence>
<reference evidence="2 3" key="1">
    <citation type="submission" date="2024-09" db="EMBL/GenBank/DDBJ databases">
        <title>Chromosome-scale assembly of Riccia sorocarpa.</title>
        <authorList>
            <person name="Paukszto L."/>
        </authorList>
    </citation>
    <scope>NUCLEOTIDE SEQUENCE [LARGE SCALE GENOMIC DNA]</scope>
    <source>
        <strain evidence="2">LP-2024</strain>
        <tissue evidence="2">Aerial parts of the thallus</tissue>
    </source>
</reference>
<feature type="domain" description="MULE transposase" evidence="1">
    <location>
        <begin position="63"/>
        <end position="164"/>
    </location>
</feature>
<dbReference type="EMBL" id="JBJQOH010000007">
    <property type="protein sequence ID" value="KAL3681360.1"/>
    <property type="molecule type" value="Genomic_DNA"/>
</dbReference>
<evidence type="ECO:0000313" key="3">
    <source>
        <dbReference type="Proteomes" id="UP001633002"/>
    </source>
</evidence>
<dbReference type="Pfam" id="PF10551">
    <property type="entry name" value="MULE"/>
    <property type="match status" value="1"/>
</dbReference>
<dbReference type="PANTHER" id="PTHR33977:SF1">
    <property type="entry name" value="ZINC ION BINDING PROTEIN"/>
    <property type="match status" value="1"/>
</dbReference>
<dbReference type="InterPro" id="IPR018289">
    <property type="entry name" value="MULE_transposase_dom"/>
</dbReference>
<accession>A0ABD3GQ66</accession>
<dbReference type="AlphaFoldDB" id="A0ABD3GQ66"/>
<sequence length="509" mass="57987">MRRYDPGHAADDAVATRNWTKLNPGKVVLYQEPSKILRRPFVLAWQTEWMISKLATLGHRSTVSMDPTFGTNKYGFQLFTVICFDSHQNGIPCLWILMERHEASDLVAVLREVKAKVNAYRSESMMRPDECHPSCFLVDDAKEENYALGEVFPNVPVNLCLWHVRRAWLKKLHSLVKDPFGKAEMNRDLGRIMYCNVEEDPWQQSADFMVRWKEESSFVQYYDRTWHQRIHRWAKGYRTYAHVNQDSQGSVERWHATLKQYLRGSRKEKSSRRVVWLITTLTDRLEPFYFCTSELKQQGQVRNRIVVKFILAAIKKAREIPDSHVIPCPPREGLRMALVSSQSRPLCLHEVYGWDRNTCSCACGFSVQGNTCKHQIKCLVMLGGMSEVDLLNRLGTKWGSNSGGVDSILTENGTESNVPCSLSQPVLGVEIPVTVSSDSEDDGDCSIIPTAEGTSSASRNIRPLAHFQREVDKLYAAVSQSSYLSGQAFEYLLTAVKQTLDLKASIEVH</sequence>
<comment type="caution">
    <text evidence="2">The sequence shown here is derived from an EMBL/GenBank/DDBJ whole genome shotgun (WGS) entry which is preliminary data.</text>
</comment>
<keyword evidence="3" id="KW-1185">Reference proteome</keyword>